<feature type="transmembrane region" description="Helical" evidence="6">
    <location>
        <begin position="260"/>
        <end position="278"/>
    </location>
</feature>
<dbReference type="GO" id="GO:0032468">
    <property type="term" value="P:Golgi calcium ion homeostasis"/>
    <property type="evidence" value="ECO:0007669"/>
    <property type="project" value="TreeGrafter"/>
</dbReference>
<dbReference type="InterPro" id="IPR001727">
    <property type="entry name" value="GDT1-like"/>
</dbReference>
<evidence type="ECO:0000256" key="1">
    <source>
        <dbReference type="ARBA" id="ARBA00004141"/>
    </source>
</evidence>
<dbReference type="EMBL" id="JABELV010000023">
    <property type="protein sequence ID" value="KAG7562935.1"/>
    <property type="molecule type" value="Genomic_DNA"/>
</dbReference>
<evidence type="ECO:0000313" key="10">
    <source>
        <dbReference type="Proteomes" id="UP000812966"/>
    </source>
</evidence>
<evidence type="ECO:0000256" key="2">
    <source>
        <dbReference type="ARBA" id="ARBA00009190"/>
    </source>
</evidence>
<dbReference type="PROSITE" id="PS01214">
    <property type="entry name" value="UPF0016"/>
    <property type="match status" value="1"/>
</dbReference>
<evidence type="ECO:0000256" key="7">
    <source>
        <dbReference type="SAM" id="Coils"/>
    </source>
</evidence>
<dbReference type="SUPFAM" id="SSF103473">
    <property type="entry name" value="MFS general substrate transporter"/>
    <property type="match status" value="1"/>
</dbReference>
<proteinExistence type="inferred from homology"/>
<dbReference type="InterPro" id="IPR049555">
    <property type="entry name" value="GDT1-like_CS"/>
</dbReference>
<feature type="transmembrane region" description="Helical" evidence="6">
    <location>
        <begin position="189"/>
        <end position="207"/>
    </location>
</feature>
<dbReference type="GO" id="GO:0005384">
    <property type="term" value="F:manganese ion transmembrane transporter activity"/>
    <property type="evidence" value="ECO:0007669"/>
    <property type="project" value="TreeGrafter"/>
</dbReference>
<name>A0A8K0JP87_9TREE</name>
<feature type="region of interest" description="Disordered" evidence="8">
    <location>
        <begin position="133"/>
        <end position="174"/>
    </location>
</feature>
<dbReference type="GO" id="GO:0000329">
    <property type="term" value="C:fungal-type vacuole membrane"/>
    <property type="evidence" value="ECO:0007669"/>
    <property type="project" value="TreeGrafter"/>
</dbReference>
<keyword evidence="3 6" id="KW-0812">Transmembrane</keyword>
<sequence>METVTPSDTPFQALMQSFTLILVSEIGDKTFLIAAIMATRHPRLTVFSGAFASLLVMSVLSAAMGKVILGLIPARYTQFVAAFLFLVFGIRMIQEGLSIPAGNSHIQEEMREVEDELEEEEGMMDFHGRREALEMEEGSHSSSSAPKKGPTIHTHPLSGPRRSKTPSSSPKTLKERITAADLKNRTRNFCSLFFSPVFAQAFILTFLGEWGDRSQIATIALAGANSVSIVAFGTIVGHAVCTAGAVIGGRLLSTRISVRHITLIGAAAFLFFAGVYFYEGWYGDSGIVA</sequence>
<dbReference type="OrthoDB" id="442680at2759"/>
<accession>A0A8K0JP87</accession>
<dbReference type="PANTHER" id="PTHR12608:SF1">
    <property type="entry name" value="TRANSMEMBRANE PROTEIN 165"/>
    <property type="match status" value="1"/>
</dbReference>
<dbReference type="GO" id="GO:0005794">
    <property type="term" value="C:Golgi apparatus"/>
    <property type="evidence" value="ECO:0007669"/>
    <property type="project" value="TreeGrafter"/>
</dbReference>
<evidence type="ECO:0000256" key="5">
    <source>
        <dbReference type="ARBA" id="ARBA00023136"/>
    </source>
</evidence>
<evidence type="ECO:0000256" key="3">
    <source>
        <dbReference type="ARBA" id="ARBA00022692"/>
    </source>
</evidence>
<organism evidence="9 10">
    <name type="scientific">Filobasidium floriforme</name>
    <dbReference type="NCBI Taxonomy" id="5210"/>
    <lineage>
        <taxon>Eukaryota</taxon>
        <taxon>Fungi</taxon>
        <taxon>Dikarya</taxon>
        <taxon>Basidiomycota</taxon>
        <taxon>Agaricomycotina</taxon>
        <taxon>Tremellomycetes</taxon>
        <taxon>Filobasidiales</taxon>
        <taxon>Filobasidiaceae</taxon>
        <taxon>Filobasidium</taxon>
    </lineage>
</organism>
<feature type="transmembrane region" description="Helical" evidence="6">
    <location>
        <begin position="76"/>
        <end position="93"/>
    </location>
</feature>
<comment type="subcellular location">
    <subcellularLocation>
        <location evidence="1 6">Membrane</location>
        <topology evidence="1 6">Multi-pass membrane protein</topology>
    </subcellularLocation>
</comment>
<comment type="caution">
    <text evidence="9">The sequence shown here is derived from an EMBL/GenBank/DDBJ whole genome shotgun (WGS) entry which is preliminary data.</text>
</comment>
<evidence type="ECO:0000313" key="9">
    <source>
        <dbReference type="EMBL" id="KAG7562935.1"/>
    </source>
</evidence>
<dbReference type="InterPro" id="IPR036259">
    <property type="entry name" value="MFS_trans_sf"/>
</dbReference>
<protein>
    <recommendedName>
        <fullName evidence="6">GDT1 family protein</fullName>
    </recommendedName>
</protein>
<evidence type="ECO:0000256" key="6">
    <source>
        <dbReference type="RuleBase" id="RU365102"/>
    </source>
</evidence>
<dbReference type="Pfam" id="PF01169">
    <property type="entry name" value="GDT1"/>
    <property type="match status" value="2"/>
</dbReference>
<dbReference type="GO" id="GO:0032472">
    <property type="term" value="P:Golgi calcium ion transport"/>
    <property type="evidence" value="ECO:0007669"/>
    <property type="project" value="TreeGrafter"/>
</dbReference>
<evidence type="ECO:0000256" key="8">
    <source>
        <dbReference type="SAM" id="MobiDB-lite"/>
    </source>
</evidence>
<dbReference type="GO" id="GO:0015085">
    <property type="term" value="F:calcium ion transmembrane transporter activity"/>
    <property type="evidence" value="ECO:0007669"/>
    <property type="project" value="TreeGrafter"/>
</dbReference>
<dbReference type="Proteomes" id="UP000812966">
    <property type="component" value="Unassembled WGS sequence"/>
</dbReference>
<feature type="coiled-coil region" evidence="7">
    <location>
        <begin position="103"/>
        <end position="130"/>
    </location>
</feature>
<dbReference type="PANTHER" id="PTHR12608">
    <property type="entry name" value="TRANSMEMBRANE PROTEIN HTP-1 RELATED"/>
    <property type="match status" value="1"/>
</dbReference>
<keyword evidence="7" id="KW-0175">Coiled coil</keyword>
<gene>
    <name evidence="9" type="ORF">FFLO_01625</name>
</gene>
<keyword evidence="5 6" id="KW-0472">Membrane</keyword>
<dbReference type="AlphaFoldDB" id="A0A8K0JP87"/>
<keyword evidence="4 6" id="KW-1133">Transmembrane helix</keyword>
<reference evidence="9" key="1">
    <citation type="submission" date="2020-04" db="EMBL/GenBank/DDBJ databases">
        <title>Analysis of mating type loci in Filobasidium floriforme.</title>
        <authorList>
            <person name="Nowrousian M."/>
        </authorList>
    </citation>
    <scope>NUCLEOTIDE SEQUENCE</scope>
    <source>
        <strain evidence="9">CBS 6242</strain>
    </source>
</reference>
<keyword evidence="10" id="KW-1185">Reference proteome</keyword>
<feature type="transmembrane region" description="Helical" evidence="6">
    <location>
        <begin position="44"/>
        <end position="64"/>
    </location>
</feature>
<feature type="transmembrane region" description="Helical" evidence="6">
    <location>
        <begin position="227"/>
        <end position="248"/>
    </location>
</feature>
<evidence type="ECO:0000256" key="4">
    <source>
        <dbReference type="ARBA" id="ARBA00022989"/>
    </source>
</evidence>
<comment type="similarity">
    <text evidence="2 6">Belongs to the GDT1 family.</text>
</comment>